<dbReference type="GO" id="GO:0047444">
    <property type="term" value="F:N-acylneuraminate-9-phosphate synthase activity"/>
    <property type="evidence" value="ECO:0007669"/>
    <property type="project" value="TreeGrafter"/>
</dbReference>
<gene>
    <name evidence="2" type="ORF">GCM10007391_01470</name>
</gene>
<dbReference type="Proteomes" id="UP000631300">
    <property type="component" value="Unassembled WGS sequence"/>
</dbReference>
<dbReference type="InterPro" id="IPR057736">
    <property type="entry name" value="SAF_PseI/NeuA/NeuB"/>
</dbReference>
<dbReference type="SUPFAM" id="SSF51269">
    <property type="entry name" value="AFP III-like domain"/>
    <property type="match status" value="1"/>
</dbReference>
<dbReference type="AlphaFoldDB" id="A0A918JBW1"/>
<accession>A0A918JBW1</accession>
<dbReference type="PANTHER" id="PTHR42966">
    <property type="entry name" value="N-ACETYLNEURAMINATE SYNTHASE"/>
    <property type="match status" value="1"/>
</dbReference>
<evidence type="ECO:0000259" key="1">
    <source>
        <dbReference type="PROSITE" id="PS50844"/>
    </source>
</evidence>
<dbReference type="InterPro" id="IPR036732">
    <property type="entry name" value="AFP_Neu5c_C_sf"/>
</dbReference>
<dbReference type="GO" id="GO:0016051">
    <property type="term" value="P:carbohydrate biosynthetic process"/>
    <property type="evidence" value="ECO:0007669"/>
    <property type="project" value="InterPro"/>
</dbReference>
<dbReference type="InterPro" id="IPR013785">
    <property type="entry name" value="Aldolase_TIM"/>
</dbReference>
<dbReference type="RefSeq" id="WP_189403176.1">
    <property type="nucleotide sequence ID" value="NZ_BMXP01000001.1"/>
</dbReference>
<reference evidence="2" key="2">
    <citation type="submission" date="2020-09" db="EMBL/GenBank/DDBJ databases">
        <authorList>
            <person name="Sun Q."/>
            <person name="Kim S."/>
        </authorList>
    </citation>
    <scope>NUCLEOTIDE SEQUENCE</scope>
    <source>
        <strain evidence="2">KCTC 22164</strain>
    </source>
</reference>
<sequence length="351" mass="38651">MNQFQINQNTLGKDHPVYIIAELSANHEGSLELAKKSVEAIADTGANAVKIQTYTPDVMTLNSDKKWFRTRQDSPWAGGKLYDVYEKGQTPWQWHAQLKTLANSLGLDFFSSPFHPDLVKKLEGIEVPAYKIASLEINDIPLIKAVAKTGKPIIISTGAADVEDIELAIETCKREGNTKIALLKCTSAYPTPLEEVNLNAIPYMEKKYKTVVGLSDHTLGLTAALGATAMGAKVIEKHFILDKAGAGLDREFSLDPSEFTTLVKEVRNMEKAMGTASLDLSPRMINATKFKRSIFVSEDVKVGDTVTPSNIKVLRPGLGLHPKHYESLLGKKFTKNMDKGSPFSLDMIEKD</sequence>
<protein>
    <submittedName>
        <fullName evidence="2">N-acetylneuraminic acid synthase</fullName>
    </submittedName>
</protein>
<dbReference type="PANTHER" id="PTHR42966:SF2">
    <property type="entry name" value="PSEUDAMINIC ACID SYNTHASE"/>
    <property type="match status" value="1"/>
</dbReference>
<dbReference type="Gene3D" id="3.90.1210.10">
    <property type="entry name" value="Antifreeze-like/N-acetylneuraminic acid synthase C-terminal domain"/>
    <property type="match status" value="1"/>
</dbReference>
<organism evidence="2 3">
    <name type="scientific">Alteromonas halophila</name>
    <dbReference type="NCBI Taxonomy" id="516698"/>
    <lineage>
        <taxon>Bacteria</taxon>
        <taxon>Pseudomonadati</taxon>
        <taxon>Pseudomonadota</taxon>
        <taxon>Gammaproteobacteria</taxon>
        <taxon>Alteromonadales</taxon>
        <taxon>Alteromonadaceae</taxon>
        <taxon>Alteromonas/Salinimonas group</taxon>
        <taxon>Alteromonas</taxon>
    </lineage>
</organism>
<dbReference type="SMART" id="SM00858">
    <property type="entry name" value="SAF"/>
    <property type="match status" value="1"/>
</dbReference>
<feature type="domain" description="AFP-like" evidence="1">
    <location>
        <begin position="293"/>
        <end position="351"/>
    </location>
</feature>
<dbReference type="SUPFAM" id="SSF51569">
    <property type="entry name" value="Aldolase"/>
    <property type="match status" value="1"/>
</dbReference>
<evidence type="ECO:0000313" key="3">
    <source>
        <dbReference type="Proteomes" id="UP000631300"/>
    </source>
</evidence>
<comment type="caution">
    <text evidence="2">The sequence shown here is derived from an EMBL/GenBank/DDBJ whole genome shotgun (WGS) entry which is preliminary data.</text>
</comment>
<dbReference type="PROSITE" id="PS50844">
    <property type="entry name" value="AFP_LIKE"/>
    <property type="match status" value="1"/>
</dbReference>
<dbReference type="InterPro" id="IPR013132">
    <property type="entry name" value="PseI/NeuA/B-like_N"/>
</dbReference>
<name>A0A918JBW1_9ALTE</name>
<keyword evidence="3" id="KW-1185">Reference proteome</keyword>
<dbReference type="Pfam" id="PF08666">
    <property type="entry name" value="SAF"/>
    <property type="match status" value="1"/>
</dbReference>
<dbReference type="Pfam" id="PF03102">
    <property type="entry name" value="NeuB"/>
    <property type="match status" value="1"/>
</dbReference>
<dbReference type="InterPro" id="IPR013974">
    <property type="entry name" value="SAF"/>
</dbReference>
<dbReference type="InterPro" id="IPR006190">
    <property type="entry name" value="SAF_AFP_Neu5Ac"/>
</dbReference>
<proteinExistence type="predicted"/>
<dbReference type="EMBL" id="BMXP01000001">
    <property type="protein sequence ID" value="GGW73506.1"/>
    <property type="molecule type" value="Genomic_DNA"/>
</dbReference>
<evidence type="ECO:0000313" key="2">
    <source>
        <dbReference type="EMBL" id="GGW73506.1"/>
    </source>
</evidence>
<dbReference type="InterPro" id="IPR051690">
    <property type="entry name" value="PseI-like"/>
</dbReference>
<dbReference type="CDD" id="cd11615">
    <property type="entry name" value="SAF_NeuB_like"/>
    <property type="match status" value="1"/>
</dbReference>
<dbReference type="InterPro" id="IPR020030">
    <property type="entry name" value="Pseudaminic_synth_PseI"/>
</dbReference>
<dbReference type="Gene3D" id="3.20.20.70">
    <property type="entry name" value="Aldolase class I"/>
    <property type="match status" value="1"/>
</dbReference>
<dbReference type="NCBIfam" id="TIGR03586">
    <property type="entry name" value="PseI"/>
    <property type="match status" value="1"/>
</dbReference>
<reference evidence="2" key="1">
    <citation type="journal article" date="2014" name="Int. J. Syst. Evol. Microbiol.">
        <title>Complete genome sequence of Corynebacterium casei LMG S-19264T (=DSM 44701T), isolated from a smear-ripened cheese.</title>
        <authorList>
            <consortium name="US DOE Joint Genome Institute (JGI-PGF)"/>
            <person name="Walter F."/>
            <person name="Albersmeier A."/>
            <person name="Kalinowski J."/>
            <person name="Ruckert C."/>
        </authorList>
    </citation>
    <scope>NUCLEOTIDE SEQUENCE</scope>
    <source>
        <strain evidence="2">KCTC 22164</strain>
    </source>
</reference>